<comment type="caution">
    <text evidence="1">The sequence shown here is derived from an EMBL/GenBank/DDBJ whole genome shotgun (WGS) entry which is preliminary data.</text>
</comment>
<evidence type="ECO:0000313" key="1">
    <source>
        <dbReference type="EMBL" id="KAI3820978.1"/>
    </source>
</evidence>
<protein>
    <submittedName>
        <fullName evidence="1">Uncharacterized protein</fullName>
    </submittedName>
</protein>
<reference evidence="1 2" key="2">
    <citation type="journal article" date="2022" name="Mol. Ecol. Resour.">
        <title>The genomes of chicory, endive, great burdock and yacon provide insights into Asteraceae paleo-polyploidization history and plant inulin production.</title>
        <authorList>
            <person name="Fan W."/>
            <person name="Wang S."/>
            <person name="Wang H."/>
            <person name="Wang A."/>
            <person name="Jiang F."/>
            <person name="Liu H."/>
            <person name="Zhao H."/>
            <person name="Xu D."/>
            <person name="Zhang Y."/>
        </authorList>
    </citation>
    <scope>NUCLEOTIDE SEQUENCE [LARGE SCALE GENOMIC DNA]</scope>
    <source>
        <strain evidence="2">cv. Yunnan</strain>
        <tissue evidence="1">Leaves</tissue>
    </source>
</reference>
<name>A0ACB9JM14_9ASTR</name>
<dbReference type="EMBL" id="CM042020">
    <property type="protein sequence ID" value="KAI3820978.1"/>
    <property type="molecule type" value="Genomic_DNA"/>
</dbReference>
<organism evidence="1 2">
    <name type="scientific">Smallanthus sonchifolius</name>
    <dbReference type="NCBI Taxonomy" id="185202"/>
    <lineage>
        <taxon>Eukaryota</taxon>
        <taxon>Viridiplantae</taxon>
        <taxon>Streptophyta</taxon>
        <taxon>Embryophyta</taxon>
        <taxon>Tracheophyta</taxon>
        <taxon>Spermatophyta</taxon>
        <taxon>Magnoliopsida</taxon>
        <taxon>eudicotyledons</taxon>
        <taxon>Gunneridae</taxon>
        <taxon>Pentapetalae</taxon>
        <taxon>asterids</taxon>
        <taxon>campanulids</taxon>
        <taxon>Asterales</taxon>
        <taxon>Asteraceae</taxon>
        <taxon>Asteroideae</taxon>
        <taxon>Heliantheae alliance</taxon>
        <taxon>Millerieae</taxon>
        <taxon>Smallanthus</taxon>
    </lineage>
</organism>
<dbReference type="Proteomes" id="UP001056120">
    <property type="component" value="Linkage Group LG03"/>
</dbReference>
<evidence type="ECO:0000313" key="2">
    <source>
        <dbReference type="Proteomes" id="UP001056120"/>
    </source>
</evidence>
<proteinExistence type="predicted"/>
<sequence length="143" mass="16816">MQTAALLSEQFEREMDEKAASWLASILAKELEKKERIEKEKKPIPVGRKYMKRKVAETETPIVHEVSKPDSQDKPYVIVTLMVKATKPKPKECAKHDKEIFKHDYEKYAILYAKIGRYNGRLCENVAYLVERGYEYDRTLYLE</sequence>
<keyword evidence="2" id="KW-1185">Reference proteome</keyword>
<reference evidence="2" key="1">
    <citation type="journal article" date="2022" name="Mol. Ecol. Resour.">
        <title>The genomes of chicory, endive, great burdock and yacon provide insights into Asteraceae palaeo-polyploidization history and plant inulin production.</title>
        <authorList>
            <person name="Fan W."/>
            <person name="Wang S."/>
            <person name="Wang H."/>
            <person name="Wang A."/>
            <person name="Jiang F."/>
            <person name="Liu H."/>
            <person name="Zhao H."/>
            <person name="Xu D."/>
            <person name="Zhang Y."/>
        </authorList>
    </citation>
    <scope>NUCLEOTIDE SEQUENCE [LARGE SCALE GENOMIC DNA]</scope>
    <source>
        <strain evidence="2">cv. Yunnan</strain>
    </source>
</reference>
<gene>
    <name evidence="1" type="ORF">L1987_08534</name>
</gene>
<accession>A0ACB9JM14</accession>